<evidence type="ECO:0000313" key="3">
    <source>
        <dbReference type="EMBL" id="PID57276.1"/>
    </source>
</evidence>
<dbReference type="PANTHER" id="PTHR30486">
    <property type="entry name" value="TWITCHING MOTILITY PROTEIN PILT"/>
    <property type="match status" value="1"/>
</dbReference>
<dbReference type="FunFam" id="3.30.450.90:FF:000002">
    <property type="entry name" value="Twitching motility protein PilT"/>
    <property type="match status" value="1"/>
</dbReference>
<accession>A0A2G6E5B9</accession>
<evidence type="ECO:0000256" key="1">
    <source>
        <dbReference type="ARBA" id="ARBA00006611"/>
    </source>
</evidence>
<dbReference type="InterPro" id="IPR027417">
    <property type="entry name" value="P-loop_NTPase"/>
</dbReference>
<gene>
    <name evidence="3" type="ORF">CSB45_08145</name>
</gene>
<dbReference type="EMBL" id="PDPS01000028">
    <property type="protein sequence ID" value="PID57276.1"/>
    <property type="molecule type" value="Genomic_DNA"/>
</dbReference>
<evidence type="ECO:0000313" key="4">
    <source>
        <dbReference type="Proteomes" id="UP000229740"/>
    </source>
</evidence>
<dbReference type="AlphaFoldDB" id="A0A2G6E5B9"/>
<comment type="similarity">
    <text evidence="1">Belongs to the GSP E family.</text>
</comment>
<dbReference type="InterPro" id="IPR006321">
    <property type="entry name" value="PilT/PilU"/>
</dbReference>
<dbReference type="InterPro" id="IPR001482">
    <property type="entry name" value="T2SS/T4SS_dom"/>
</dbReference>
<dbReference type="PANTHER" id="PTHR30486:SF6">
    <property type="entry name" value="TYPE IV PILUS RETRACTATION ATPASE PILT"/>
    <property type="match status" value="1"/>
</dbReference>
<feature type="domain" description="Bacterial type II secretion system protein E" evidence="2">
    <location>
        <begin position="194"/>
        <end position="208"/>
    </location>
</feature>
<dbReference type="NCBIfam" id="TIGR01420">
    <property type="entry name" value="pilT_fam"/>
    <property type="match status" value="1"/>
</dbReference>
<dbReference type="PROSITE" id="PS00662">
    <property type="entry name" value="T2SP_E"/>
    <property type="match status" value="1"/>
</dbReference>
<name>A0A2G6E5B9_9BACT</name>
<protein>
    <submittedName>
        <fullName evidence="3">Twitching motility protein PilT</fullName>
    </submittedName>
</protein>
<dbReference type="Pfam" id="PF00437">
    <property type="entry name" value="T2SSE"/>
    <property type="match status" value="1"/>
</dbReference>
<dbReference type="CDD" id="cd01131">
    <property type="entry name" value="PilT"/>
    <property type="match status" value="1"/>
</dbReference>
<dbReference type="SMART" id="SM00382">
    <property type="entry name" value="AAA"/>
    <property type="match status" value="1"/>
</dbReference>
<dbReference type="InterPro" id="IPR050921">
    <property type="entry name" value="T4SS_GSP_E_ATPase"/>
</dbReference>
<dbReference type="Proteomes" id="UP000229740">
    <property type="component" value="Unassembled WGS sequence"/>
</dbReference>
<dbReference type="Gene3D" id="3.40.50.300">
    <property type="entry name" value="P-loop containing nucleotide triphosphate hydrolases"/>
    <property type="match status" value="1"/>
</dbReference>
<dbReference type="SUPFAM" id="SSF52540">
    <property type="entry name" value="P-loop containing nucleoside triphosphate hydrolases"/>
    <property type="match status" value="1"/>
</dbReference>
<dbReference type="Gene3D" id="3.30.450.90">
    <property type="match status" value="1"/>
</dbReference>
<evidence type="ECO:0000259" key="2">
    <source>
        <dbReference type="PROSITE" id="PS00662"/>
    </source>
</evidence>
<reference evidence="3 4" key="1">
    <citation type="submission" date="2017-10" db="EMBL/GenBank/DDBJ databases">
        <title>Novel microbial diversity and functional potential in the marine mammal oral microbiome.</title>
        <authorList>
            <person name="Dudek N.K."/>
            <person name="Sun C.L."/>
            <person name="Burstein D."/>
            <person name="Kantor R.S."/>
            <person name="Aliaga Goltsman D.S."/>
            <person name="Bik E.M."/>
            <person name="Thomas B.C."/>
            <person name="Banfield J.F."/>
            <person name="Relman D.A."/>
        </authorList>
    </citation>
    <scope>NUCLEOTIDE SEQUENCE [LARGE SCALE GENOMIC DNA]</scope>
    <source>
        <strain evidence="3">DOLZORAL124_49_17</strain>
    </source>
</reference>
<comment type="caution">
    <text evidence="3">The sequence shown here is derived from an EMBL/GenBank/DDBJ whole genome shotgun (WGS) entry which is preliminary data.</text>
</comment>
<dbReference type="GO" id="GO:0016887">
    <property type="term" value="F:ATP hydrolysis activity"/>
    <property type="evidence" value="ECO:0007669"/>
    <property type="project" value="InterPro"/>
</dbReference>
<dbReference type="GO" id="GO:0005524">
    <property type="term" value="F:ATP binding"/>
    <property type="evidence" value="ECO:0007669"/>
    <property type="project" value="InterPro"/>
</dbReference>
<proteinExistence type="inferred from homology"/>
<dbReference type="InterPro" id="IPR003593">
    <property type="entry name" value="AAA+_ATPase"/>
</dbReference>
<sequence length="369" mass="41093">MDVMQLLEFAVKQGASDVHLSAGEPPMFRVHGNMKKLNVPPVTDEEAHKMIFDIMNDNQQRKFTEDLEADFSIELPGGESRFRVNAFNQRRGESAVFRQIPTKILTFEDLGLPKVLIEVSKASKGLVLVTGPTGSGKSTTLAAMVDLLNKEEFGHILTIEDPVEFVHRSQNCLINQREVGPDTHSFARALRGALRQDPDIILVGEMRDLETISLALTAAETGHLVFGTLHTSSAPKTIDRIIDVFPATEQGQVRAGLSESLRAVVSQTLLRRSDGKGRVAALEIMIGVPAVRNLIRESKIHQIPSIMQTGSQHGMQTMDQVLMELVMKKVVTMEEAMTKTANLDLFKNFKQKQREFQMKRQQATAARRK</sequence>
<organism evidence="3 4">
    <name type="scientific">candidate division KSB3 bacterium</name>
    <dbReference type="NCBI Taxonomy" id="2044937"/>
    <lineage>
        <taxon>Bacteria</taxon>
        <taxon>candidate division KSB3</taxon>
    </lineage>
</organism>